<keyword evidence="3" id="KW-0489">Methyltransferase</keyword>
<protein>
    <submittedName>
        <fullName evidence="3">Methyltransferase domain-containing protein</fullName>
    </submittedName>
</protein>
<sequence length="263" mass="30088">MKDRSRTQGFWEDRLRDDWTVSGVGYKTLGRAFNLWMYRVRSEVFNREAATLALDPATARVLDVGSGTGFYVRHWQLRGINSVVGCDLTQAAVDRLRERFPSVTFHRLDIAEPGEVLEPESFEAVSAMDMLFHITDDTRYKAALRSIQQALKPGGYFVLSENFLHRPEQRGDHQANHTLPWIAAALEEAGFEVMRRVPMLVLMNAQVDANPVWRKLWGGLLRAVTLTEQTGGVAGALLFPLERRLVRWLRESPTTEMMICRRR</sequence>
<dbReference type="RefSeq" id="WP_195897453.1">
    <property type="nucleotide sequence ID" value="NZ_JADOGI010000068.1"/>
</dbReference>
<evidence type="ECO:0000256" key="1">
    <source>
        <dbReference type="ARBA" id="ARBA00022679"/>
    </source>
</evidence>
<feature type="domain" description="Methyltransferase" evidence="2">
    <location>
        <begin position="61"/>
        <end position="155"/>
    </location>
</feature>
<accession>A0A931A8U1</accession>
<name>A0A931A8U1_9ACTN</name>
<dbReference type="PANTHER" id="PTHR43861">
    <property type="entry name" value="TRANS-ACONITATE 2-METHYLTRANSFERASE-RELATED"/>
    <property type="match status" value="1"/>
</dbReference>
<keyword evidence="1" id="KW-0808">Transferase</keyword>
<evidence type="ECO:0000313" key="3">
    <source>
        <dbReference type="EMBL" id="MBF8188502.1"/>
    </source>
</evidence>
<proteinExistence type="predicted"/>
<dbReference type="AlphaFoldDB" id="A0A931A8U1"/>
<dbReference type="SUPFAM" id="SSF53335">
    <property type="entry name" value="S-adenosyl-L-methionine-dependent methyltransferases"/>
    <property type="match status" value="1"/>
</dbReference>
<dbReference type="Pfam" id="PF13649">
    <property type="entry name" value="Methyltransf_25"/>
    <property type="match status" value="1"/>
</dbReference>
<comment type="caution">
    <text evidence="3">The sequence shown here is derived from an EMBL/GenBank/DDBJ whole genome shotgun (WGS) entry which is preliminary data.</text>
</comment>
<evidence type="ECO:0000313" key="4">
    <source>
        <dbReference type="Proteomes" id="UP000605361"/>
    </source>
</evidence>
<dbReference type="InterPro" id="IPR041698">
    <property type="entry name" value="Methyltransf_25"/>
</dbReference>
<dbReference type="Gene3D" id="3.40.50.150">
    <property type="entry name" value="Vaccinia Virus protein VP39"/>
    <property type="match status" value="1"/>
</dbReference>
<dbReference type="GO" id="GO:0032259">
    <property type="term" value="P:methylation"/>
    <property type="evidence" value="ECO:0007669"/>
    <property type="project" value="UniProtKB-KW"/>
</dbReference>
<reference evidence="3" key="1">
    <citation type="submission" date="2020-11" db="EMBL/GenBank/DDBJ databases">
        <title>Whole-genome analyses of Nonomuraea sp. K274.</title>
        <authorList>
            <person name="Veyisoglu A."/>
        </authorList>
    </citation>
    <scope>NUCLEOTIDE SEQUENCE</scope>
    <source>
        <strain evidence="3">K274</strain>
    </source>
</reference>
<evidence type="ECO:0000259" key="2">
    <source>
        <dbReference type="Pfam" id="PF13649"/>
    </source>
</evidence>
<dbReference type="GO" id="GO:0008168">
    <property type="term" value="F:methyltransferase activity"/>
    <property type="evidence" value="ECO:0007669"/>
    <property type="project" value="UniProtKB-KW"/>
</dbReference>
<gene>
    <name evidence="3" type="ORF">ITP53_22800</name>
</gene>
<dbReference type="CDD" id="cd02440">
    <property type="entry name" value="AdoMet_MTases"/>
    <property type="match status" value="1"/>
</dbReference>
<dbReference type="EMBL" id="JADOGI010000068">
    <property type="protein sequence ID" value="MBF8188502.1"/>
    <property type="molecule type" value="Genomic_DNA"/>
</dbReference>
<dbReference type="InterPro" id="IPR029063">
    <property type="entry name" value="SAM-dependent_MTases_sf"/>
</dbReference>
<organism evidence="3 4">
    <name type="scientific">Nonomuraea cypriaca</name>
    <dbReference type="NCBI Taxonomy" id="1187855"/>
    <lineage>
        <taxon>Bacteria</taxon>
        <taxon>Bacillati</taxon>
        <taxon>Actinomycetota</taxon>
        <taxon>Actinomycetes</taxon>
        <taxon>Streptosporangiales</taxon>
        <taxon>Streptosporangiaceae</taxon>
        <taxon>Nonomuraea</taxon>
    </lineage>
</organism>
<dbReference type="Proteomes" id="UP000605361">
    <property type="component" value="Unassembled WGS sequence"/>
</dbReference>
<keyword evidence="4" id="KW-1185">Reference proteome</keyword>